<feature type="compositionally biased region" description="Basic and acidic residues" evidence="1">
    <location>
        <begin position="63"/>
        <end position="77"/>
    </location>
</feature>
<protein>
    <submittedName>
        <fullName evidence="2">Uncharacterized protein</fullName>
    </submittedName>
</protein>
<dbReference type="RefSeq" id="XP_064656781.1">
    <property type="nucleotide sequence ID" value="XM_064804939.1"/>
</dbReference>
<accession>A0AAV9P6S6</accession>
<gene>
    <name evidence="2" type="ORF">LTR77_007702</name>
</gene>
<evidence type="ECO:0000313" key="3">
    <source>
        <dbReference type="Proteomes" id="UP001337655"/>
    </source>
</evidence>
<evidence type="ECO:0000313" key="2">
    <source>
        <dbReference type="EMBL" id="KAK5166973.1"/>
    </source>
</evidence>
<keyword evidence="3" id="KW-1185">Reference proteome</keyword>
<reference evidence="2 3" key="1">
    <citation type="submission" date="2023-08" db="EMBL/GenBank/DDBJ databases">
        <title>Black Yeasts Isolated from many extreme environments.</title>
        <authorList>
            <person name="Coleine C."/>
            <person name="Stajich J.E."/>
            <person name="Selbmann L."/>
        </authorList>
    </citation>
    <scope>NUCLEOTIDE SEQUENCE [LARGE SCALE GENOMIC DNA]</scope>
    <source>
        <strain evidence="2 3">CCFEE 5935</strain>
    </source>
</reference>
<dbReference type="EMBL" id="JAVRRT010000012">
    <property type="protein sequence ID" value="KAK5166973.1"/>
    <property type="molecule type" value="Genomic_DNA"/>
</dbReference>
<evidence type="ECO:0000256" key="1">
    <source>
        <dbReference type="SAM" id="MobiDB-lite"/>
    </source>
</evidence>
<feature type="compositionally biased region" description="Acidic residues" evidence="1">
    <location>
        <begin position="318"/>
        <end position="334"/>
    </location>
</feature>
<sequence length="345" mass="39966">MTSYSPRLRRASGRKLPSDGRRLYRGKMLEARRRHYLSHRARRFTVDRRGRIKDYQAGENDVDQEHCDNTENPKDESVPDGWDPDDYRTMLNAMKQRDRYLELAEKARKDMESHRAGYRGNRGRHFEGQDPGLSGWNPQWTREEFDIHHLEEAMRLSGILRQLEERLIVRMRLCAWVGAEPLASQANHFTHKDTGYAESLEQEMRDSAPREAIKTWKDGLGKAAKKSTEASEGRLNLYSPDHVVEYPDTIASKTGPDIDPGDSLNLQGRVMAPGQTDNLQVERPHYEPHKELAKAVRWQPTNDVRRRLNGRYPAKDDDPIEGEDPMEIEDPAEGEDPKVLRSHMY</sequence>
<organism evidence="2 3">
    <name type="scientific">Saxophila tyrrhenica</name>
    <dbReference type="NCBI Taxonomy" id="1690608"/>
    <lineage>
        <taxon>Eukaryota</taxon>
        <taxon>Fungi</taxon>
        <taxon>Dikarya</taxon>
        <taxon>Ascomycota</taxon>
        <taxon>Pezizomycotina</taxon>
        <taxon>Dothideomycetes</taxon>
        <taxon>Dothideomycetidae</taxon>
        <taxon>Mycosphaerellales</taxon>
        <taxon>Extremaceae</taxon>
        <taxon>Saxophila</taxon>
    </lineage>
</organism>
<feature type="region of interest" description="Disordered" evidence="1">
    <location>
        <begin position="113"/>
        <end position="137"/>
    </location>
</feature>
<name>A0AAV9P6S6_9PEZI</name>
<feature type="region of interest" description="Disordered" evidence="1">
    <location>
        <begin position="55"/>
        <end position="84"/>
    </location>
</feature>
<proteinExistence type="predicted"/>
<feature type="region of interest" description="Disordered" evidence="1">
    <location>
        <begin position="1"/>
        <end position="20"/>
    </location>
</feature>
<feature type="region of interest" description="Disordered" evidence="1">
    <location>
        <begin position="301"/>
        <end position="345"/>
    </location>
</feature>
<dbReference type="Proteomes" id="UP001337655">
    <property type="component" value="Unassembled WGS sequence"/>
</dbReference>
<comment type="caution">
    <text evidence="2">The sequence shown here is derived from an EMBL/GenBank/DDBJ whole genome shotgun (WGS) entry which is preliminary data.</text>
</comment>
<dbReference type="GeneID" id="89929038"/>
<dbReference type="AlphaFoldDB" id="A0AAV9P6S6"/>